<dbReference type="Pfam" id="PF00149">
    <property type="entry name" value="Metallophos"/>
    <property type="match status" value="1"/>
</dbReference>
<dbReference type="CDD" id="cd00838">
    <property type="entry name" value="MPP_superfamily"/>
    <property type="match status" value="1"/>
</dbReference>
<dbReference type="GO" id="GO:0016787">
    <property type="term" value="F:hydrolase activity"/>
    <property type="evidence" value="ECO:0007669"/>
    <property type="project" value="UniProtKB-KW"/>
</dbReference>
<dbReference type="AlphaFoldDB" id="A0A4P5PC87"/>
<dbReference type="EMBL" id="BJCC01000013">
    <property type="protein sequence ID" value="GCF93901.1"/>
    <property type="molecule type" value="Genomic_DNA"/>
</dbReference>
<sequence length="298" mass="34562">MGKLAIISDLHVDINHFGEPELALLFSVLQEAQVTRLHFAGDTANKIDEALAVNDFFRQRGLPTTFNLGNHEMGSIQGEEMIEHFPDSHFLNLRYLPLNSQTVLLGVNGWYDYSFSDSQDLKKNATTKKAYWYDRIIERSGDDVTVNQRILTQLEGVLADLSRYQVILATHFVPQEDFIVHLSGKYQLWNRLNAFLGSASLGKLLDRSENVSQVVFGHTHRRFEDRIIAGTRYSCRPLGYYYEWQLTREFVLNNQLIEEYVPMKLRSVLRDNQRAFNTYKAVHLAEEFRQSMTLITYE</sequence>
<dbReference type="InterPro" id="IPR052963">
    <property type="entry name" value="Pantetheine_PDE"/>
</dbReference>
<dbReference type="InterPro" id="IPR022302">
    <property type="entry name" value="Phosphoesterase_putative"/>
</dbReference>
<accession>A0A4P5PC87</accession>
<comment type="caution">
    <text evidence="2">The sequence shown here is derived from an EMBL/GenBank/DDBJ whole genome shotgun (WGS) entry which is preliminary data.</text>
</comment>
<dbReference type="Proteomes" id="UP000290567">
    <property type="component" value="Unassembled WGS sequence"/>
</dbReference>
<dbReference type="InterPro" id="IPR004843">
    <property type="entry name" value="Calcineurin-like_PHP"/>
</dbReference>
<dbReference type="RefSeq" id="WP_146622335.1">
    <property type="nucleotide sequence ID" value="NZ_BJCC01000013.1"/>
</dbReference>
<dbReference type="PANTHER" id="PTHR36492:SF2">
    <property type="entry name" value="[ACYL-CARRIER-PROTEIN] PHOSPHODIESTERASE PPTH"/>
    <property type="match status" value="1"/>
</dbReference>
<keyword evidence="2" id="KW-0378">Hydrolase</keyword>
<evidence type="ECO:0000313" key="2">
    <source>
        <dbReference type="EMBL" id="GCF93901.1"/>
    </source>
</evidence>
<feature type="domain" description="Calcineurin-like phosphoesterase" evidence="1">
    <location>
        <begin position="3"/>
        <end position="221"/>
    </location>
</feature>
<dbReference type="OrthoDB" id="113290at2"/>
<protein>
    <submittedName>
        <fullName evidence="2">Phosphohydrolase</fullName>
    </submittedName>
</protein>
<organism evidence="2 3">
    <name type="scientific">Enterococcus florum</name>
    <dbReference type="NCBI Taxonomy" id="2480627"/>
    <lineage>
        <taxon>Bacteria</taxon>
        <taxon>Bacillati</taxon>
        <taxon>Bacillota</taxon>
        <taxon>Bacilli</taxon>
        <taxon>Lactobacillales</taxon>
        <taxon>Enterococcaceae</taxon>
        <taxon>Enterococcus</taxon>
    </lineage>
</organism>
<dbReference type="PANTHER" id="PTHR36492">
    <property type="match status" value="1"/>
</dbReference>
<dbReference type="InterPro" id="IPR029052">
    <property type="entry name" value="Metallo-depent_PP-like"/>
</dbReference>
<gene>
    <name evidence="2" type="ORF">NRIC_17920</name>
</gene>
<name>A0A4P5PC87_9ENTE</name>
<dbReference type="Gene3D" id="3.60.21.10">
    <property type="match status" value="1"/>
</dbReference>
<evidence type="ECO:0000313" key="3">
    <source>
        <dbReference type="Proteomes" id="UP000290567"/>
    </source>
</evidence>
<reference evidence="3" key="1">
    <citation type="submission" date="2019-02" db="EMBL/GenBank/DDBJ databases">
        <title>Draft genome sequence of Enterococcus sp. Gos25-1.</title>
        <authorList>
            <person name="Tanaka N."/>
            <person name="Shiwa Y."/>
            <person name="Fujita N."/>
        </authorList>
    </citation>
    <scope>NUCLEOTIDE SEQUENCE [LARGE SCALE GENOMIC DNA]</scope>
    <source>
        <strain evidence="3">Gos25-1</strain>
    </source>
</reference>
<dbReference type="SUPFAM" id="SSF56300">
    <property type="entry name" value="Metallo-dependent phosphatases"/>
    <property type="match status" value="1"/>
</dbReference>
<proteinExistence type="predicted"/>
<dbReference type="NCBIfam" id="TIGR03729">
    <property type="entry name" value="acc_ester"/>
    <property type="match status" value="1"/>
</dbReference>
<keyword evidence="3" id="KW-1185">Reference proteome</keyword>
<evidence type="ECO:0000259" key="1">
    <source>
        <dbReference type="Pfam" id="PF00149"/>
    </source>
</evidence>